<evidence type="ECO:0000313" key="4">
    <source>
        <dbReference type="EnsemblPlants" id="PNT67816"/>
    </source>
</evidence>
<evidence type="ECO:0000259" key="2">
    <source>
        <dbReference type="Pfam" id="PF03372"/>
    </source>
</evidence>
<dbReference type="Gramene" id="PNT67816">
    <property type="protein sequence ID" value="PNT67816"/>
    <property type="gene ID" value="BRADI_3g32384v3"/>
</dbReference>
<dbReference type="Proteomes" id="UP000008810">
    <property type="component" value="Chromosome 3"/>
</dbReference>
<proteinExistence type="predicted"/>
<keyword evidence="5" id="KW-1185">Reference proteome</keyword>
<evidence type="ECO:0000256" key="1">
    <source>
        <dbReference type="SAM" id="MobiDB-lite"/>
    </source>
</evidence>
<dbReference type="GO" id="GO:0008311">
    <property type="term" value="F:double-stranded DNA 3'-5' DNA exonuclease activity"/>
    <property type="evidence" value="ECO:0000318"/>
    <property type="project" value="GO_Central"/>
</dbReference>
<dbReference type="GO" id="GO:0006284">
    <property type="term" value="P:base-excision repair"/>
    <property type="evidence" value="ECO:0000318"/>
    <property type="project" value="GO_Central"/>
</dbReference>
<dbReference type="Gene3D" id="3.60.10.10">
    <property type="entry name" value="Endonuclease/exonuclease/phosphatase"/>
    <property type="match status" value="1"/>
</dbReference>
<reference evidence="4" key="3">
    <citation type="submission" date="2018-08" db="UniProtKB">
        <authorList>
            <consortium name="EnsemblPlants"/>
        </authorList>
    </citation>
    <scope>IDENTIFICATION</scope>
    <source>
        <strain evidence="4">cv. Bd21</strain>
    </source>
</reference>
<accession>A0A2K2D0L8</accession>
<reference evidence="3 4" key="1">
    <citation type="journal article" date="2010" name="Nature">
        <title>Genome sequencing and analysis of the model grass Brachypodium distachyon.</title>
        <authorList>
            <consortium name="International Brachypodium Initiative"/>
        </authorList>
    </citation>
    <scope>NUCLEOTIDE SEQUENCE [LARGE SCALE GENOMIC DNA]</scope>
    <source>
        <strain evidence="3 4">Bd21</strain>
    </source>
</reference>
<dbReference type="InParanoid" id="A0A2K2D0L8"/>
<dbReference type="InterPro" id="IPR005135">
    <property type="entry name" value="Endo/exonuclease/phosphatase"/>
</dbReference>
<evidence type="ECO:0000313" key="3">
    <source>
        <dbReference type="EMBL" id="PNT67816.1"/>
    </source>
</evidence>
<gene>
    <name evidence="3" type="ORF">BRADI_3g32384v3</name>
</gene>
<feature type="region of interest" description="Disordered" evidence="1">
    <location>
        <begin position="72"/>
        <end position="94"/>
    </location>
</feature>
<reference evidence="3" key="2">
    <citation type="submission" date="2017-06" db="EMBL/GenBank/DDBJ databases">
        <title>WGS assembly of Brachypodium distachyon.</title>
        <authorList>
            <consortium name="The International Brachypodium Initiative"/>
            <person name="Lucas S."/>
            <person name="Harmon-Smith M."/>
            <person name="Lail K."/>
            <person name="Tice H."/>
            <person name="Grimwood J."/>
            <person name="Bruce D."/>
            <person name="Barry K."/>
            <person name="Shu S."/>
            <person name="Lindquist E."/>
            <person name="Wang M."/>
            <person name="Pitluck S."/>
            <person name="Vogel J.P."/>
            <person name="Garvin D.F."/>
            <person name="Mockler T.C."/>
            <person name="Schmutz J."/>
            <person name="Rokhsar D."/>
            <person name="Bevan M.W."/>
        </authorList>
    </citation>
    <scope>NUCLEOTIDE SEQUENCE</scope>
    <source>
        <strain evidence="3">Bd21</strain>
    </source>
</reference>
<dbReference type="PANTHER" id="PTHR35218:SF9">
    <property type="entry name" value="ENDONUCLEASE_EXONUCLEASE_PHOSPHATASE DOMAIN-CONTAINING PROTEIN"/>
    <property type="match status" value="1"/>
</dbReference>
<dbReference type="GO" id="GO:0008081">
    <property type="term" value="F:phosphoric diester hydrolase activity"/>
    <property type="evidence" value="ECO:0000318"/>
    <property type="project" value="GO_Central"/>
</dbReference>
<dbReference type="GO" id="GO:0005634">
    <property type="term" value="C:nucleus"/>
    <property type="evidence" value="ECO:0000318"/>
    <property type="project" value="GO_Central"/>
</dbReference>
<dbReference type="GO" id="GO:0003906">
    <property type="term" value="F:DNA-(apurinic or apyrimidinic site) endonuclease activity"/>
    <property type="evidence" value="ECO:0000318"/>
    <property type="project" value="GO_Central"/>
</dbReference>
<dbReference type="SUPFAM" id="SSF56219">
    <property type="entry name" value="DNase I-like"/>
    <property type="match status" value="1"/>
</dbReference>
<dbReference type="InterPro" id="IPR036691">
    <property type="entry name" value="Endo/exonu/phosph_ase_sf"/>
</dbReference>
<dbReference type="AlphaFoldDB" id="A0A2K2D0L8"/>
<feature type="domain" description="Endonuclease/exonuclease/phosphatase" evidence="2">
    <location>
        <begin position="157"/>
        <end position="286"/>
    </location>
</feature>
<dbReference type="EnsemblPlants" id="PNT67816">
    <property type="protein sequence ID" value="PNT67816"/>
    <property type="gene ID" value="BRADI_3g32384v3"/>
</dbReference>
<sequence>MKGDDSLALWGRVGPVDLLTGPPVRVDLMVEEARFVGPLAPSVYKTWGDSMNLADVDSVVGSVGPGAQLASAGLLPSWQPPSDDPSFASSPRRPSEPIMVTFRVTIPFTPARLVSTPTGQGDLGSFRERIQRSTPAMLPLPKRRRSARHGSPVVEGSGASVVCLQETKLQHVDCTVVSQCLGINFDGFLYLSAVGTRGGILLAWKSSVVSISNPHLTANAVTARVVAPEGQWWIIGVYGLHRDADKLDFLQELWDIRDLHPGPWVVAGDFNLIVNPEDKSNGRLHRSMMARFRRVLTDLT</sequence>
<evidence type="ECO:0000313" key="5">
    <source>
        <dbReference type="Proteomes" id="UP000008810"/>
    </source>
</evidence>
<dbReference type="OrthoDB" id="685351at2759"/>
<dbReference type="Pfam" id="PF03372">
    <property type="entry name" value="Exo_endo_phos"/>
    <property type="match status" value="1"/>
</dbReference>
<organism evidence="3">
    <name type="scientific">Brachypodium distachyon</name>
    <name type="common">Purple false brome</name>
    <name type="synonym">Trachynia distachya</name>
    <dbReference type="NCBI Taxonomy" id="15368"/>
    <lineage>
        <taxon>Eukaryota</taxon>
        <taxon>Viridiplantae</taxon>
        <taxon>Streptophyta</taxon>
        <taxon>Embryophyta</taxon>
        <taxon>Tracheophyta</taxon>
        <taxon>Spermatophyta</taxon>
        <taxon>Magnoliopsida</taxon>
        <taxon>Liliopsida</taxon>
        <taxon>Poales</taxon>
        <taxon>Poaceae</taxon>
        <taxon>BOP clade</taxon>
        <taxon>Pooideae</taxon>
        <taxon>Stipodae</taxon>
        <taxon>Brachypodieae</taxon>
        <taxon>Brachypodium</taxon>
    </lineage>
</organism>
<protein>
    <recommendedName>
        <fullName evidence="2">Endonuclease/exonuclease/phosphatase domain-containing protein</fullName>
    </recommendedName>
</protein>
<name>A0A2K2D0L8_BRADI</name>
<dbReference type="EMBL" id="CM000882">
    <property type="protein sequence ID" value="PNT67816.1"/>
    <property type="molecule type" value="Genomic_DNA"/>
</dbReference>
<dbReference type="PANTHER" id="PTHR35218">
    <property type="entry name" value="RNASE H DOMAIN-CONTAINING PROTEIN"/>
    <property type="match status" value="1"/>
</dbReference>